<dbReference type="SMART" id="SM00267">
    <property type="entry name" value="GGDEF"/>
    <property type="match status" value="1"/>
</dbReference>
<evidence type="ECO:0000313" key="8">
    <source>
        <dbReference type="Proteomes" id="UP001187221"/>
    </source>
</evidence>
<keyword evidence="4" id="KW-1133">Transmembrane helix</keyword>
<proteinExistence type="predicted"/>
<dbReference type="Pfam" id="PF00672">
    <property type="entry name" value="HAMP"/>
    <property type="match status" value="1"/>
</dbReference>
<dbReference type="EC" id="2.7.7.65" evidence="1"/>
<dbReference type="Gene3D" id="3.30.450.40">
    <property type="match status" value="1"/>
</dbReference>
<dbReference type="InterPro" id="IPR000160">
    <property type="entry name" value="GGDEF_dom"/>
</dbReference>
<dbReference type="SUPFAM" id="SSF55073">
    <property type="entry name" value="Nucleotide cyclase"/>
    <property type="match status" value="1"/>
</dbReference>
<feature type="domain" description="HAMP" evidence="5">
    <location>
        <begin position="196"/>
        <end position="249"/>
    </location>
</feature>
<evidence type="ECO:0000259" key="5">
    <source>
        <dbReference type="PROSITE" id="PS50885"/>
    </source>
</evidence>
<dbReference type="Pfam" id="PF05227">
    <property type="entry name" value="CHASE3"/>
    <property type="match status" value="1"/>
</dbReference>
<feature type="domain" description="GGDEF" evidence="6">
    <location>
        <begin position="461"/>
        <end position="596"/>
    </location>
</feature>
<evidence type="ECO:0000256" key="4">
    <source>
        <dbReference type="SAM" id="Phobius"/>
    </source>
</evidence>
<dbReference type="NCBIfam" id="TIGR00254">
    <property type="entry name" value="GGDEF"/>
    <property type="match status" value="1"/>
</dbReference>
<dbReference type="InterPro" id="IPR029787">
    <property type="entry name" value="Nucleotide_cyclase"/>
</dbReference>
<dbReference type="SMART" id="SM00304">
    <property type="entry name" value="HAMP"/>
    <property type="match status" value="1"/>
</dbReference>
<comment type="caution">
    <text evidence="7">The sequence shown here is derived from an EMBL/GenBank/DDBJ whole genome shotgun (WGS) entry which is preliminary data.</text>
</comment>
<protein>
    <recommendedName>
        <fullName evidence="1">diguanylate cyclase</fullName>
        <ecNumber evidence="1">2.7.7.65</ecNumber>
    </recommendedName>
</protein>
<dbReference type="RefSeq" id="WP_317976117.1">
    <property type="nucleotide sequence ID" value="NZ_BTFW01000001.1"/>
</dbReference>
<evidence type="ECO:0000313" key="7">
    <source>
        <dbReference type="EMBL" id="GMM61462.1"/>
    </source>
</evidence>
<dbReference type="InterPro" id="IPR003660">
    <property type="entry name" value="HAMP_dom"/>
</dbReference>
<comment type="catalytic activity">
    <reaction evidence="2">
        <text>2 GTP = 3',3'-c-di-GMP + 2 diphosphate</text>
        <dbReference type="Rhea" id="RHEA:24898"/>
        <dbReference type="ChEBI" id="CHEBI:33019"/>
        <dbReference type="ChEBI" id="CHEBI:37565"/>
        <dbReference type="ChEBI" id="CHEBI:58805"/>
        <dbReference type="EC" id="2.7.7.65"/>
    </reaction>
</comment>
<evidence type="ECO:0000256" key="3">
    <source>
        <dbReference type="SAM" id="Coils"/>
    </source>
</evidence>
<dbReference type="SUPFAM" id="SSF55781">
    <property type="entry name" value="GAF domain-like"/>
    <property type="match status" value="1"/>
</dbReference>
<keyword evidence="8" id="KW-1185">Reference proteome</keyword>
<dbReference type="Gene3D" id="3.30.70.270">
    <property type="match status" value="1"/>
</dbReference>
<accession>A0ABQ6P983</accession>
<dbReference type="Gene3D" id="6.10.340.10">
    <property type="match status" value="1"/>
</dbReference>
<gene>
    <name evidence="7" type="ORF">NUTIK01_22390</name>
</gene>
<feature type="transmembrane region" description="Helical" evidence="4">
    <location>
        <begin position="171"/>
        <end position="191"/>
    </location>
</feature>
<dbReference type="CDD" id="cd19410">
    <property type="entry name" value="HK9-like_sensor"/>
    <property type="match status" value="1"/>
</dbReference>
<dbReference type="InterPro" id="IPR029016">
    <property type="entry name" value="GAF-like_dom_sf"/>
</dbReference>
<feature type="coiled-coil region" evidence="3">
    <location>
        <begin position="241"/>
        <end position="275"/>
    </location>
</feature>
<dbReference type="PANTHER" id="PTHR45138:SF9">
    <property type="entry name" value="DIGUANYLATE CYCLASE DGCM-RELATED"/>
    <property type="match status" value="1"/>
</dbReference>
<dbReference type="PROSITE" id="PS50885">
    <property type="entry name" value="HAMP"/>
    <property type="match status" value="1"/>
</dbReference>
<dbReference type="InterPro" id="IPR050469">
    <property type="entry name" value="Diguanylate_Cyclase"/>
</dbReference>
<dbReference type="EMBL" id="BTFW01000001">
    <property type="protein sequence ID" value="GMM61462.1"/>
    <property type="molecule type" value="Genomic_DNA"/>
</dbReference>
<reference evidence="7 8" key="1">
    <citation type="submission" date="2023-06" db="EMBL/GenBank/DDBJ databases">
        <title>Draft genome sequence of Novosphingobium sp. strain IK01.</title>
        <authorList>
            <person name="Hatamoto M."/>
            <person name="Ikarashi T."/>
            <person name="Yamaguchi T."/>
        </authorList>
    </citation>
    <scope>NUCLEOTIDE SEQUENCE [LARGE SCALE GENOMIC DNA]</scope>
    <source>
        <strain evidence="7 8">IK01</strain>
    </source>
</reference>
<dbReference type="Proteomes" id="UP001187221">
    <property type="component" value="Unassembled WGS sequence"/>
</dbReference>
<name>A0ABQ6P983_9SPHN</name>
<evidence type="ECO:0000259" key="6">
    <source>
        <dbReference type="PROSITE" id="PS50887"/>
    </source>
</evidence>
<dbReference type="CDD" id="cd01949">
    <property type="entry name" value="GGDEF"/>
    <property type="match status" value="1"/>
</dbReference>
<dbReference type="InterPro" id="IPR043128">
    <property type="entry name" value="Rev_trsase/Diguanyl_cyclase"/>
</dbReference>
<dbReference type="InterPro" id="IPR007891">
    <property type="entry name" value="CHASE3"/>
</dbReference>
<dbReference type="Pfam" id="PF00990">
    <property type="entry name" value="GGDEF"/>
    <property type="match status" value="1"/>
</dbReference>
<evidence type="ECO:0000256" key="1">
    <source>
        <dbReference type="ARBA" id="ARBA00012528"/>
    </source>
</evidence>
<keyword evidence="4" id="KW-0472">Membrane</keyword>
<evidence type="ECO:0000256" key="2">
    <source>
        <dbReference type="ARBA" id="ARBA00034247"/>
    </source>
</evidence>
<organism evidence="7 8">
    <name type="scientific">Novosphingobium pituita</name>
    <dbReference type="NCBI Taxonomy" id="3056842"/>
    <lineage>
        <taxon>Bacteria</taxon>
        <taxon>Pseudomonadati</taxon>
        <taxon>Pseudomonadota</taxon>
        <taxon>Alphaproteobacteria</taxon>
        <taxon>Sphingomonadales</taxon>
        <taxon>Sphingomonadaceae</taxon>
        <taxon>Novosphingobium</taxon>
    </lineage>
</organism>
<keyword evidence="3" id="KW-0175">Coiled coil</keyword>
<dbReference type="PANTHER" id="PTHR45138">
    <property type="entry name" value="REGULATORY COMPONENTS OF SENSORY TRANSDUCTION SYSTEM"/>
    <property type="match status" value="1"/>
</dbReference>
<keyword evidence="4" id="KW-0812">Transmembrane</keyword>
<dbReference type="PROSITE" id="PS50887">
    <property type="entry name" value="GGDEF"/>
    <property type="match status" value="1"/>
</dbReference>
<sequence>MLCTLLGILTTGLAGALVGVTMEMHDSLTWVDHSSQVLRSANRVVSTLREAESGQRGFILTQNPEFAESVERALGSARREAATLARLTADNPTQNTRARQIETLVGERIAILQASARLTGNGSFVAARDFVATGRGLMLMQLVDGKIGDLVLDERDLAATRMDKVERLLRVILWLAAVGTPLTLLFLVMMARSLIRRIRQPAGAMIEVMGQLGAGERKARITGDMGSSEFSQLAQGYNAMADELELALADQVKAHDNLEAANDALSHNAQTLRERGEVIEILGGMAHRMQAARTDEELAAIIRVFVPRVLPHIPGALYVHNNSRNLLVATATWGGLELAQGNFAPEECWALRRGQSHFVDEPGSDIVCPHVGSQTDHYHCEPLLAGGEVIGVLYLKGTIDTENRFRLAVLSENIASALVNHRLQRGLREQTIRDPLTGLFNRRYLEETLSLEIARASRSGAPLSLVMCDVDHFKRFNDEFGHDAGDQVLQTVAAELRRRFRDGDVVCRFGGEEFVIIAPATDATVLQARVEEVREAISLVTVRQGGRTLGSVTMSFGVATWSDGMDREGAMLVKTADAALYAAKRNGRNRVVVDATALAA</sequence>